<dbReference type="InterPro" id="IPR012677">
    <property type="entry name" value="Nucleotide-bd_a/b_plait_sf"/>
</dbReference>
<organism evidence="5 6">
    <name type="scientific">Paratrimastix pyriformis</name>
    <dbReference type="NCBI Taxonomy" id="342808"/>
    <lineage>
        <taxon>Eukaryota</taxon>
        <taxon>Metamonada</taxon>
        <taxon>Preaxostyla</taxon>
        <taxon>Paratrimastigidae</taxon>
        <taxon>Paratrimastix</taxon>
    </lineage>
</organism>
<dbReference type="SMART" id="SM00360">
    <property type="entry name" value="RRM"/>
    <property type="match status" value="2"/>
</dbReference>
<dbReference type="EMBL" id="JAPMOS010000090">
    <property type="protein sequence ID" value="KAJ4455863.1"/>
    <property type="molecule type" value="Genomic_DNA"/>
</dbReference>
<gene>
    <name evidence="5" type="ORF">PAPYR_9071</name>
</gene>
<accession>A0ABQ8U990</accession>
<proteinExistence type="predicted"/>
<keyword evidence="6" id="KW-1185">Reference proteome</keyword>
<dbReference type="InterPro" id="IPR000504">
    <property type="entry name" value="RRM_dom"/>
</dbReference>
<dbReference type="Gene3D" id="3.30.70.330">
    <property type="match status" value="2"/>
</dbReference>
<feature type="compositionally biased region" description="Low complexity" evidence="3">
    <location>
        <begin position="383"/>
        <end position="398"/>
    </location>
</feature>
<evidence type="ECO:0000313" key="6">
    <source>
        <dbReference type="Proteomes" id="UP001141327"/>
    </source>
</evidence>
<reference evidence="5" key="1">
    <citation type="journal article" date="2022" name="bioRxiv">
        <title>Genomics of Preaxostyla Flagellates Illuminates Evolutionary Transitions and the Path Towards Mitochondrial Loss.</title>
        <authorList>
            <person name="Novak L.V.F."/>
            <person name="Treitli S.C."/>
            <person name="Pyrih J."/>
            <person name="Halakuc P."/>
            <person name="Pipaliya S.V."/>
            <person name="Vacek V."/>
            <person name="Brzon O."/>
            <person name="Soukal P."/>
            <person name="Eme L."/>
            <person name="Dacks J.B."/>
            <person name="Karnkowska A."/>
            <person name="Elias M."/>
            <person name="Hampl V."/>
        </authorList>
    </citation>
    <scope>NUCLEOTIDE SEQUENCE</scope>
    <source>
        <strain evidence="5">RCP-MX</strain>
    </source>
</reference>
<dbReference type="Pfam" id="PF00076">
    <property type="entry name" value="RRM_1"/>
    <property type="match status" value="2"/>
</dbReference>
<comment type="caution">
    <text evidence="5">The sequence shown here is derived from an EMBL/GenBank/DDBJ whole genome shotgun (WGS) entry which is preliminary data.</text>
</comment>
<dbReference type="InterPro" id="IPR050502">
    <property type="entry name" value="Euk_RNA-bind_prot"/>
</dbReference>
<dbReference type="InterPro" id="IPR035979">
    <property type="entry name" value="RBD_domain_sf"/>
</dbReference>
<keyword evidence="1 2" id="KW-0694">RNA-binding</keyword>
<dbReference type="PROSITE" id="PS50102">
    <property type="entry name" value="RRM"/>
    <property type="match status" value="2"/>
</dbReference>
<dbReference type="PANTHER" id="PTHR48025">
    <property type="entry name" value="OS02G0815200 PROTEIN"/>
    <property type="match status" value="1"/>
</dbReference>
<feature type="domain" description="RRM" evidence="4">
    <location>
        <begin position="450"/>
        <end position="527"/>
    </location>
</feature>
<protein>
    <submittedName>
        <fullName evidence="5">Glycine-rich RNA binding protein</fullName>
    </submittedName>
</protein>
<name>A0ABQ8U990_9EUKA</name>
<evidence type="ECO:0000256" key="1">
    <source>
        <dbReference type="ARBA" id="ARBA00022884"/>
    </source>
</evidence>
<dbReference type="Proteomes" id="UP001141327">
    <property type="component" value="Unassembled WGS sequence"/>
</dbReference>
<evidence type="ECO:0000259" key="4">
    <source>
        <dbReference type="PROSITE" id="PS50102"/>
    </source>
</evidence>
<evidence type="ECO:0000256" key="2">
    <source>
        <dbReference type="PROSITE-ProRule" id="PRU00176"/>
    </source>
</evidence>
<evidence type="ECO:0000313" key="5">
    <source>
        <dbReference type="EMBL" id="KAJ4455863.1"/>
    </source>
</evidence>
<feature type="region of interest" description="Disordered" evidence="3">
    <location>
        <begin position="365"/>
        <end position="398"/>
    </location>
</feature>
<feature type="domain" description="RRM" evidence="4">
    <location>
        <begin position="286"/>
        <end position="362"/>
    </location>
</feature>
<evidence type="ECO:0000256" key="3">
    <source>
        <dbReference type="SAM" id="MobiDB-lite"/>
    </source>
</evidence>
<dbReference type="PANTHER" id="PTHR48025:SF1">
    <property type="entry name" value="RRM DOMAIN-CONTAINING PROTEIN"/>
    <property type="match status" value="1"/>
</dbReference>
<dbReference type="SUPFAM" id="SSF54928">
    <property type="entry name" value="RNA-binding domain, RBD"/>
    <property type="match status" value="2"/>
</dbReference>
<sequence length="547" mass="58819">MCPSGSSCPGLALVTPTDPARPKAGTRLICLTCGASASVDVTRAATAALERCTRAADDMCTLLATMNEDPLLLAQQETAALSASSASPPASASSPLPLAVRLAQNAKLAACLAQGDIGAAIGATPGHFPRLHEAHTARGAARIALFGLHLNLGNVRSGVPFLENHLTCYMSNLGQTGLSPYSPEVANALHKLAVAHFEMSQPSNPEREAEPREVLMGKETLSLALTLQPLIDWEDELEQWISPPPWRYSASGCPLCFVSLHCFPSAFIRLGFLGLISVSLLFFIQNKLFVGNLNFKTTPDELGSLFAEVGEVVNVNIISRGNYSLGYGFVEMKNEEDVARAQVAMDKKELDGRTIHVEVARPRVERAPGEPRPAPRGPRRVPFRGPRGAPPQGNMPPQQGAYYGYGYPAYGYPPQGSYYPQAPYGGRRFAGPRRPRAPRPDAANAPLSKTRLFVANLPFSVTSEQLAQSFADYGVKEAHIAQRRFNGASRGYGFIELNDESQQQNAIAAMNEKEISGRKILVKVGREPIPREAPVETAPAAAEQKTA</sequence>